<evidence type="ECO:0008006" key="8">
    <source>
        <dbReference type="Google" id="ProtNLM"/>
    </source>
</evidence>
<dbReference type="InterPro" id="IPR038479">
    <property type="entry name" value="Transthyretin-like_sf"/>
</dbReference>
<dbReference type="Proteomes" id="UP001176961">
    <property type="component" value="Unassembled WGS sequence"/>
</dbReference>
<reference evidence="6" key="1">
    <citation type="submission" date="2023-07" db="EMBL/GenBank/DDBJ databases">
        <authorList>
            <consortium name="CYATHOMIX"/>
        </authorList>
    </citation>
    <scope>NUCLEOTIDE SEQUENCE</scope>
    <source>
        <strain evidence="6">N/A</strain>
    </source>
</reference>
<protein>
    <recommendedName>
        <fullName evidence="8">Transthyretin-like family protein</fullName>
    </recommendedName>
</protein>
<dbReference type="Gene3D" id="2.60.40.3330">
    <property type="match status" value="1"/>
</dbReference>
<evidence type="ECO:0000256" key="4">
    <source>
        <dbReference type="ARBA" id="ARBA00022729"/>
    </source>
</evidence>
<dbReference type="GO" id="GO:0005576">
    <property type="term" value="C:extracellular region"/>
    <property type="evidence" value="ECO:0007669"/>
    <property type="project" value="UniProtKB-SubCell"/>
</dbReference>
<name>A0AA36HER5_CYLNA</name>
<dbReference type="GO" id="GO:0009986">
    <property type="term" value="C:cell surface"/>
    <property type="evidence" value="ECO:0007669"/>
    <property type="project" value="InterPro"/>
</dbReference>
<dbReference type="Pfam" id="PF01060">
    <property type="entry name" value="TTR-52"/>
    <property type="match status" value="1"/>
</dbReference>
<sequence>MLNFYCLLWILLYITYVYGVELAVRGKFVCVRRRNIIPIDVKLMEEDFSGVWLLNMIDSDDILAHDSASYGETFLLTGREHEFGGIEPYIEAIHYCRGYREVIQIPLNVTKDDSSQHIGNYVLDRRRHTVTAHPRRRHRNVMKHKG</sequence>
<gene>
    <name evidence="6" type="ORF">CYNAS_LOCUS21330</name>
</gene>
<keyword evidence="3" id="KW-0964">Secreted</keyword>
<proteinExistence type="inferred from homology"/>
<evidence type="ECO:0000313" key="6">
    <source>
        <dbReference type="EMBL" id="CAJ0609347.1"/>
    </source>
</evidence>
<dbReference type="PANTHER" id="PTHR21700">
    <property type="entry name" value="TRANSTHYRETIN-LIKE FAMILY PROTEIN-RELATED"/>
    <property type="match status" value="1"/>
</dbReference>
<dbReference type="InterPro" id="IPR001534">
    <property type="entry name" value="Transthyretin-like"/>
</dbReference>
<feature type="signal peptide" evidence="5">
    <location>
        <begin position="1"/>
        <end position="19"/>
    </location>
</feature>
<dbReference type="AlphaFoldDB" id="A0AA36HER5"/>
<comment type="caution">
    <text evidence="6">The sequence shown here is derived from an EMBL/GenBank/DDBJ whole genome shotgun (WGS) entry which is preliminary data.</text>
</comment>
<organism evidence="6 7">
    <name type="scientific">Cylicocyclus nassatus</name>
    <name type="common">Nematode worm</name>
    <dbReference type="NCBI Taxonomy" id="53992"/>
    <lineage>
        <taxon>Eukaryota</taxon>
        <taxon>Metazoa</taxon>
        <taxon>Ecdysozoa</taxon>
        <taxon>Nematoda</taxon>
        <taxon>Chromadorea</taxon>
        <taxon>Rhabditida</taxon>
        <taxon>Rhabditina</taxon>
        <taxon>Rhabditomorpha</taxon>
        <taxon>Strongyloidea</taxon>
        <taxon>Strongylidae</taxon>
        <taxon>Cylicocyclus</taxon>
    </lineage>
</organism>
<evidence type="ECO:0000256" key="2">
    <source>
        <dbReference type="ARBA" id="ARBA00010112"/>
    </source>
</evidence>
<keyword evidence="7" id="KW-1185">Reference proteome</keyword>
<evidence type="ECO:0000256" key="5">
    <source>
        <dbReference type="SAM" id="SignalP"/>
    </source>
</evidence>
<comment type="subcellular location">
    <subcellularLocation>
        <location evidence="1">Secreted</location>
    </subcellularLocation>
</comment>
<dbReference type="PANTHER" id="PTHR21700:SF3">
    <property type="entry name" value="TRANSTHYRETIN-LIKE PROTEIN 5"/>
    <property type="match status" value="1"/>
</dbReference>
<accession>A0AA36HER5</accession>
<feature type="chain" id="PRO_5041210505" description="Transthyretin-like family protein" evidence="5">
    <location>
        <begin position="20"/>
        <end position="146"/>
    </location>
</feature>
<evidence type="ECO:0000256" key="3">
    <source>
        <dbReference type="ARBA" id="ARBA00022525"/>
    </source>
</evidence>
<evidence type="ECO:0000256" key="1">
    <source>
        <dbReference type="ARBA" id="ARBA00004613"/>
    </source>
</evidence>
<dbReference type="EMBL" id="CATQJL010000326">
    <property type="protein sequence ID" value="CAJ0609347.1"/>
    <property type="molecule type" value="Genomic_DNA"/>
</dbReference>
<keyword evidence="4 5" id="KW-0732">Signal</keyword>
<comment type="similarity">
    <text evidence="2">Belongs to the nematode transthyretin-like family.</text>
</comment>
<evidence type="ECO:0000313" key="7">
    <source>
        <dbReference type="Proteomes" id="UP001176961"/>
    </source>
</evidence>